<dbReference type="SUPFAM" id="SSF51316">
    <property type="entry name" value="Mss4-like"/>
    <property type="match status" value="1"/>
</dbReference>
<comment type="caution">
    <text evidence="6">The sequence shown here is derived from an EMBL/GenBank/DDBJ whole genome shotgun (WGS) entry which is preliminary data.</text>
</comment>
<keyword evidence="2" id="KW-0479">Metal-binding</keyword>
<dbReference type="Proteomes" id="UP000324324">
    <property type="component" value="Unassembled WGS sequence"/>
</dbReference>
<dbReference type="PROSITE" id="PS51891">
    <property type="entry name" value="CENP_V_GFA"/>
    <property type="match status" value="1"/>
</dbReference>
<dbReference type="PANTHER" id="PTHR33337">
    <property type="entry name" value="GFA DOMAIN-CONTAINING PROTEIN"/>
    <property type="match status" value="1"/>
</dbReference>
<comment type="similarity">
    <text evidence="1">Belongs to the Gfa family.</text>
</comment>
<accession>A0A5M8AFV7</accession>
<dbReference type="PANTHER" id="PTHR33337:SF40">
    <property type="entry name" value="CENP-V_GFA DOMAIN-CONTAINING PROTEIN-RELATED"/>
    <property type="match status" value="1"/>
</dbReference>
<evidence type="ECO:0000313" key="7">
    <source>
        <dbReference type="Proteomes" id="UP000324324"/>
    </source>
</evidence>
<reference evidence="6 7" key="1">
    <citation type="submission" date="2019-09" db="EMBL/GenBank/DDBJ databases">
        <title>Isolation of a novel species in the genus Cupriavidus from patients with sepsis using whole genome sequencing.</title>
        <authorList>
            <person name="Kweon O.J."/>
            <person name="Lee M.-K."/>
        </authorList>
    </citation>
    <scope>NUCLEOTIDE SEQUENCE [LARGE SCALE GENOMIC DNA]</scope>
    <source>
        <strain evidence="6 7">MKL-01</strain>
    </source>
</reference>
<name>A0A5M8AFV7_9BURK</name>
<dbReference type="GO" id="GO:0016846">
    <property type="term" value="F:carbon-sulfur lyase activity"/>
    <property type="evidence" value="ECO:0007669"/>
    <property type="project" value="InterPro"/>
</dbReference>
<sequence>MQADVRTRTAACSCRGVELVLAGEPHRVYACSCLECQRCTGSAFSYRAIYAESAIVSRKGETRTWRRTGTSGQWLEQEFCARCGSVVLMRAEALKAAISVSAGCLEDRDFPAPQLLHWAKRKHRWLCLQDIAQSRPQ</sequence>
<evidence type="ECO:0000256" key="4">
    <source>
        <dbReference type="ARBA" id="ARBA00023239"/>
    </source>
</evidence>
<evidence type="ECO:0000256" key="2">
    <source>
        <dbReference type="ARBA" id="ARBA00022723"/>
    </source>
</evidence>
<evidence type="ECO:0000259" key="5">
    <source>
        <dbReference type="PROSITE" id="PS51891"/>
    </source>
</evidence>
<dbReference type="Pfam" id="PF04828">
    <property type="entry name" value="GFA"/>
    <property type="match status" value="1"/>
</dbReference>
<organism evidence="6 7">
    <name type="scientific">Cupriavidus cauae</name>
    <dbReference type="NCBI Taxonomy" id="2608999"/>
    <lineage>
        <taxon>Bacteria</taxon>
        <taxon>Pseudomonadati</taxon>
        <taxon>Pseudomonadota</taxon>
        <taxon>Betaproteobacteria</taxon>
        <taxon>Burkholderiales</taxon>
        <taxon>Burkholderiaceae</taxon>
        <taxon>Cupriavidus</taxon>
    </lineage>
</organism>
<dbReference type="GO" id="GO:0046872">
    <property type="term" value="F:metal ion binding"/>
    <property type="evidence" value="ECO:0007669"/>
    <property type="project" value="UniProtKB-KW"/>
</dbReference>
<evidence type="ECO:0000313" key="6">
    <source>
        <dbReference type="EMBL" id="KAA6120916.1"/>
    </source>
</evidence>
<keyword evidence="7" id="KW-1185">Reference proteome</keyword>
<dbReference type="InterPro" id="IPR011057">
    <property type="entry name" value="Mss4-like_sf"/>
</dbReference>
<proteinExistence type="inferred from homology"/>
<dbReference type="EMBL" id="VWRN01000045">
    <property type="protein sequence ID" value="KAA6120916.1"/>
    <property type="molecule type" value="Genomic_DNA"/>
</dbReference>
<dbReference type="RefSeq" id="WP_150083895.1">
    <property type="nucleotide sequence ID" value="NZ_VWRN01000045.1"/>
</dbReference>
<keyword evidence="3" id="KW-0862">Zinc</keyword>
<protein>
    <submittedName>
        <fullName evidence="6">GFA family protein</fullName>
    </submittedName>
</protein>
<evidence type="ECO:0000256" key="1">
    <source>
        <dbReference type="ARBA" id="ARBA00005495"/>
    </source>
</evidence>
<gene>
    <name evidence="6" type="ORF">F1599_17315</name>
</gene>
<dbReference type="InterPro" id="IPR006913">
    <property type="entry name" value="CENP-V/GFA"/>
</dbReference>
<dbReference type="Gene3D" id="3.90.1590.10">
    <property type="entry name" value="glutathione-dependent formaldehyde- activating enzyme (gfa)"/>
    <property type="match status" value="1"/>
</dbReference>
<dbReference type="AlphaFoldDB" id="A0A5M8AFV7"/>
<evidence type="ECO:0000256" key="3">
    <source>
        <dbReference type="ARBA" id="ARBA00022833"/>
    </source>
</evidence>
<feature type="domain" description="CENP-V/GFA" evidence="5">
    <location>
        <begin position="8"/>
        <end position="119"/>
    </location>
</feature>
<keyword evidence="4" id="KW-0456">Lyase</keyword>